<dbReference type="AlphaFoldDB" id="A0A917ZL41"/>
<proteinExistence type="inferred from homology"/>
<dbReference type="Pfam" id="PF23915">
    <property type="entry name" value="SusG_C"/>
    <property type="match status" value="1"/>
</dbReference>
<evidence type="ECO:0000259" key="4">
    <source>
        <dbReference type="SMART" id="SM00642"/>
    </source>
</evidence>
<dbReference type="PANTHER" id="PTHR10357:SF179">
    <property type="entry name" value="NEUTRAL AND BASIC AMINO ACID TRANSPORT PROTEIN RBAT"/>
    <property type="match status" value="1"/>
</dbReference>
<accession>A0A917ZL41</accession>
<protein>
    <submittedName>
        <fullName evidence="5">Glucan 1,6-alpha-glucosidase</fullName>
    </submittedName>
</protein>
<organism evidence="5 6">
    <name type="scientific">Marinobacterium nitratireducens</name>
    <dbReference type="NCBI Taxonomy" id="518897"/>
    <lineage>
        <taxon>Bacteria</taxon>
        <taxon>Pseudomonadati</taxon>
        <taxon>Pseudomonadota</taxon>
        <taxon>Gammaproteobacteria</taxon>
        <taxon>Oceanospirillales</taxon>
        <taxon>Oceanospirillaceae</taxon>
        <taxon>Marinobacterium</taxon>
    </lineage>
</organism>
<dbReference type="InterPro" id="IPR013780">
    <property type="entry name" value="Glyco_hydro_b"/>
</dbReference>
<evidence type="ECO:0000256" key="3">
    <source>
        <dbReference type="ARBA" id="ARBA00023295"/>
    </source>
</evidence>
<comment type="similarity">
    <text evidence="1">Belongs to the glycosyl hydrolase 13 family.</text>
</comment>
<dbReference type="NCBIfam" id="NF008183">
    <property type="entry name" value="PRK10933.1"/>
    <property type="match status" value="1"/>
</dbReference>
<dbReference type="SMART" id="SM00642">
    <property type="entry name" value="Aamy"/>
    <property type="match status" value="1"/>
</dbReference>
<evidence type="ECO:0000313" key="5">
    <source>
        <dbReference type="EMBL" id="GGO85517.1"/>
    </source>
</evidence>
<evidence type="ECO:0000256" key="2">
    <source>
        <dbReference type="ARBA" id="ARBA00022801"/>
    </source>
</evidence>
<dbReference type="InterPro" id="IPR045857">
    <property type="entry name" value="O16G_dom_2"/>
</dbReference>
<dbReference type="Proteomes" id="UP000599578">
    <property type="component" value="Unassembled WGS sequence"/>
</dbReference>
<feature type="domain" description="Glycosyl hydrolase family 13 catalytic" evidence="4">
    <location>
        <begin position="16"/>
        <end position="409"/>
    </location>
</feature>
<keyword evidence="6" id="KW-1185">Reference proteome</keyword>
<dbReference type="Pfam" id="PF00128">
    <property type="entry name" value="Alpha-amylase"/>
    <property type="match status" value="1"/>
</dbReference>
<reference evidence="5 6" key="1">
    <citation type="journal article" date="2014" name="Int. J. Syst. Evol. Microbiol.">
        <title>Complete genome sequence of Corynebacterium casei LMG S-19264T (=DSM 44701T), isolated from a smear-ripened cheese.</title>
        <authorList>
            <consortium name="US DOE Joint Genome Institute (JGI-PGF)"/>
            <person name="Walter F."/>
            <person name="Albersmeier A."/>
            <person name="Kalinowski J."/>
            <person name="Ruckert C."/>
        </authorList>
    </citation>
    <scope>NUCLEOTIDE SEQUENCE [LARGE SCALE GENOMIC DNA]</scope>
    <source>
        <strain evidence="5 6">CGMCC 1.7286</strain>
    </source>
</reference>
<dbReference type="FunFam" id="2.60.40.1180:FF:000007">
    <property type="entry name" value="Sucrose isomerase"/>
    <property type="match status" value="1"/>
</dbReference>
<dbReference type="GO" id="GO:0004556">
    <property type="term" value="F:alpha-amylase activity"/>
    <property type="evidence" value="ECO:0007669"/>
    <property type="project" value="TreeGrafter"/>
</dbReference>
<dbReference type="SUPFAM" id="SSF51011">
    <property type="entry name" value="Glycosyl hydrolase domain"/>
    <property type="match status" value="1"/>
</dbReference>
<evidence type="ECO:0000256" key="1">
    <source>
        <dbReference type="ARBA" id="ARBA00008061"/>
    </source>
</evidence>
<dbReference type="GO" id="GO:0009313">
    <property type="term" value="P:oligosaccharide catabolic process"/>
    <property type="evidence" value="ECO:0007669"/>
    <property type="project" value="TreeGrafter"/>
</dbReference>
<dbReference type="FunFam" id="3.90.400.10:FF:000002">
    <property type="entry name" value="Sucrose isomerase"/>
    <property type="match status" value="1"/>
</dbReference>
<dbReference type="InterPro" id="IPR006047">
    <property type="entry name" value="GH13_cat_dom"/>
</dbReference>
<dbReference type="FunFam" id="3.20.20.80:FF:000064">
    <property type="entry name" value="Oligo-1,6-glucosidase"/>
    <property type="match status" value="1"/>
</dbReference>
<dbReference type="SUPFAM" id="SSF51445">
    <property type="entry name" value="(Trans)glycosidases"/>
    <property type="match status" value="1"/>
</dbReference>
<dbReference type="InterPro" id="IPR017853">
    <property type="entry name" value="GH"/>
</dbReference>
<evidence type="ECO:0000313" key="6">
    <source>
        <dbReference type="Proteomes" id="UP000599578"/>
    </source>
</evidence>
<gene>
    <name evidence="5" type="primary">treC</name>
    <name evidence="5" type="ORF">GCM10011348_34240</name>
</gene>
<sequence>MSTPQDSWWKSATAYQIYPRSFCDSNGDGIGDIPGIISKLDYLAELGIGFIWLSPVYRSPMADNGYDISDYQDIAPEFGTREDFDRLLAGARERGIGIVMDLVVNHSSDEHPWFIESRSSRDAGKRDFYVWRDPADDGGPPNDLQSFFGGPAWTLDENTGQYYLHLFDRKQPDLNWENPAMRREIWKMINWWLDRGVAGFRMDVIDLIAKEIDRGIIADGPRLHEYLQEMHRETLAGRDIVTVGEAWSANTENALLYSGQARNELSMVFQFEHVTQQWDGKLGKWKPRPFDLAALKRVMNKWQLALADDGWNSLFWGNHDLPRAVSKYGDDKRWRVESAKMLATVLHLMKGTPYIYQGEEFGMTNAAFSRIDQFKDLETLNFYDLQTAAGVAPEDFIAGANENSRDNARTPVQWSSARQAGFTTGTPWIDINPNHSEINAAEALQDPQSIFTHYRCLAKLRRELPVIVHGDYQPWLEEHPQVFAYSRHLDDQTLTVVANFGDRELQLEVPEAMRAEGRGLIANYEDRNVIGARLSLQPYEAFAILS</sequence>
<dbReference type="CDD" id="cd11333">
    <property type="entry name" value="AmyAc_SI_OligoGlu_DGase"/>
    <property type="match status" value="1"/>
</dbReference>
<dbReference type="Gene3D" id="3.20.20.80">
    <property type="entry name" value="Glycosidases"/>
    <property type="match status" value="1"/>
</dbReference>
<comment type="caution">
    <text evidence="5">The sequence shown here is derived from an EMBL/GenBank/DDBJ whole genome shotgun (WGS) entry which is preliminary data.</text>
</comment>
<dbReference type="EMBL" id="BMLT01000009">
    <property type="protein sequence ID" value="GGO85517.1"/>
    <property type="molecule type" value="Genomic_DNA"/>
</dbReference>
<name>A0A917ZL41_9GAMM</name>
<dbReference type="Gene3D" id="2.60.40.1180">
    <property type="entry name" value="Golgi alpha-mannosidase II"/>
    <property type="match status" value="1"/>
</dbReference>
<keyword evidence="2" id="KW-0378">Hydrolase</keyword>
<dbReference type="Gene3D" id="3.90.400.10">
    <property type="entry name" value="Oligo-1,6-glucosidase, Domain 2"/>
    <property type="match status" value="1"/>
</dbReference>
<keyword evidence="3" id="KW-0326">Glycosidase</keyword>
<dbReference type="PANTHER" id="PTHR10357">
    <property type="entry name" value="ALPHA-AMYLASE FAMILY MEMBER"/>
    <property type="match status" value="1"/>
</dbReference>
<dbReference type="InterPro" id="IPR056300">
    <property type="entry name" value="SusG-like_C"/>
</dbReference>
<dbReference type="RefSeq" id="WP_188861830.1">
    <property type="nucleotide sequence ID" value="NZ_BMLT01000009.1"/>
</dbReference>